<keyword evidence="1" id="KW-0560">Oxidoreductase</keyword>
<dbReference type="InterPro" id="IPR036291">
    <property type="entry name" value="NAD(P)-bd_dom_sf"/>
</dbReference>
<dbReference type="Gene3D" id="3.40.50.720">
    <property type="entry name" value="NAD(P)-binding Rossmann-like Domain"/>
    <property type="match status" value="1"/>
</dbReference>
<dbReference type="PANTHER" id="PTHR43157">
    <property type="entry name" value="PHOSPHATIDYLINOSITOL-GLYCAN BIOSYNTHESIS CLASS F PROTEIN-RELATED"/>
    <property type="match status" value="1"/>
</dbReference>
<dbReference type="RefSeq" id="WP_048936741.1">
    <property type="nucleotide sequence ID" value="NZ_CP020925.1"/>
</dbReference>
<dbReference type="GO" id="GO:0016491">
    <property type="term" value="F:oxidoreductase activity"/>
    <property type="evidence" value="ECO:0007669"/>
    <property type="project" value="UniProtKB-KW"/>
</dbReference>
<dbReference type="SUPFAM" id="SSF51735">
    <property type="entry name" value="NAD(P)-binding Rossmann-fold domains"/>
    <property type="match status" value="1"/>
</dbReference>
<evidence type="ECO:0000313" key="2">
    <source>
        <dbReference type="EMBL" id="ATP17377.1"/>
    </source>
</evidence>
<protein>
    <submittedName>
        <fullName evidence="2">Short-chain dehydrogenase</fullName>
    </submittedName>
</protein>
<proteinExistence type="predicted"/>
<organism evidence="2 3">
    <name type="scientific">Sphingobium yanoikuyae</name>
    <name type="common">Sphingomonas yanoikuyae</name>
    <dbReference type="NCBI Taxonomy" id="13690"/>
    <lineage>
        <taxon>Bacteria</taxon>
        <taxon>Pseudomonadati</taxon>
        <taxon>Pseudomonadota</taxon>
        <taxon>Alphaproteobacteria</taxon>
        <taxon>Sphingomonadales</taxon>
        <taxon>Sphingomonadaceae</taxon>
        <taxon>Sphingobium</taxon>
    </lineage>
</organism>
<dbReference type="EMBL" id="CP020925">
    <property type="protein sequence ID" value="ATP17377.1"/>
    <property type="molecule type" value="Genomic_DNA"/>
</dbReference>
<dbReference type="AlphaFoldDB" id="A0A0J9D543"/>
<dbReference type="Proteomes" id="UP000037029">
    <property type="component" value="Chromosome"/>
</dbReference>
<dbReference type="PRINTS" id="PR00081">
    <property type="entry name" value="GDHRDH"/>
</dbReference>
<dbReference type="Pfam" id="PF00106">
    <property type="entry name" value="adh_short"/>
    <property type="match status" value="1"/>
</dbReference>
<dbReference type="PANTHER" id="PTHR43157:SF31">
    <property type="entry name" value="PHOSPHATIDYLINOSITOL-GLYCAN BIOSYNTHESIS CLASS F PROTEIN"/>
    <property type="match status" value="1"/>
</dbReference>
<name>A0A0J9D543_SPHYA</name>
<evidence type="ECO:0000256" key="1">
    <source>
        <dbReference type="ARBA" id="ARBA00023002"/>
    </source>
</evidence>
<dbReference type="InterPro" id="IPR002347">
    <property type="entry name" value="SDR_fam"/>
</dbReference>
<sequence length="287" mass="30425">MSDTQRTAIVTGASAGVGKEAARALLQQDWRVIGVGRDAARCAAAEADLRADADGDFTMLRADLSSMADTARVAQEIAASAPEIDALLNNAGGVVAERTITPEGFEATFASNHLAPFLLTQKLLPNLRATATRRGPGAVRVIAVSSTGHEQSQGIQWDDLSFADNFVGGAAYCHAKLANILFTRELARRVADDGIVAHAMHPGVVASNFASHCDAPMQAYMESILDRSVTPAQAADTLVWLASAEEPGRSNGRYFHQRAELTPSAAAQDDTQALKLWQFSEAMVAGY</sequence>
<reference evidence="2 3" key="1">
    <citation type="submission" date="2017-04" db="EMBL/GenBank/DDBJ databases">
        <title>Characterization, genome and methylation analysis of a phthalic acid esters degrading strain Sphingobium yanoikuyae SHJ.</title>
        <authorList>
            <person name="Feng L."/>
        </authorList>
    </citation>
    <scope>NUCLEOTIDE SEQUENCE [LARGE SCALE GENOMIC DNA]</scope>
    <source>
        <strain evidence="2 3">SHJ</strain>
    </source>
</reference>
<accession>A0A0J9D543</accession>
<evidence type="ECO:0000313" key="3">
    <source>
        <dbReference type="Proteomes" id="UP000037029"/>
    </source>
</evidence>
<gene>
    <name evidence="2" type="ORF">BV87_02565</name>
</gene>